<protein>
    <submittedName>
        <fullName evidence="5">WD40 repeat</fullName>
    </submittedName>
</protein>
<dbReference type="InterPro" id="IPR015943">
    <property type="entry name" value="WD40/YVTN_repeat-like_dom_sf"/>
</dbReference>
<name>A0A451AHR7_9GAMM</name>
<evidence type="ECO:0000256" key="3">
    <source>
        <dbReference type="PROSITE-ProRule" id="PRU00221"/>
    </source>
</evidence>
<evidence type="ECO:0000256" key="2">
    <source>
        <dbReference type="ARBA" id="ARBA00022737"/>
    </source>
</evidence>
<feature type="repeat" description="WD" evidence="3">
    <location>
        <begin position="620"/>
        <end position="661"/>
    </location>
</feature>
<feature type="repeat" description="WD" evidence="3">
    <location>
        <begin position="15"/>
        <end position="56"/>
    </location>
</feature>
<organism evidence="5">
    <name type="scientific">Candidatus Kentrum sp. UNK</name>
    <dbReference type="NCBI Taxonomy" id="2126344"/>
    <lineage>
        <taxon>Bacteria</taxon>
        <taxon>Pseudomonadati</taxon>
        <taxon>Pseudomonadota</taxon>
        <taxon>Gammaproteobacteria</taxon>
        <taxon>Candidatus Kentrum</taxon>
    </lineage>
</organism>
<evidence type="ECO:0000256" key="1">
    <source>
        <dbReference type="ARBA" id="ARBA00022574"/>
    </source>
</evidence>
<dbReference type="InterPro" id="IPR019775">
    <property type="entry name" value="WD40_repeat_CS"/>
</dbReference>
<dbReference type="PANTHER" id="PTHR19879">
    <property type="entry name" value="TRANSCRIPTION INITIATION FACTOR TFIID"/>
    <property type="match status" value="1"/>
</dbReference>
<evidence type="ECO:0000313" key="5">
    <source>
        <dbReference type="EMBL" id="VFK65593.1"/>
    </source>
</evidence>
<feature type="region of interest" description="Disordered" evidence="4">
    <location>
        <begin position="403"/>
        <end position="531"/>
    </location>
</feature>
<dbReference type="InterPro" id="IPR011047">
    <property type="entry name" value="Quinoprotein_ADH-like_sf"/>
</dbReference>
<proteinExistence type="predicted"/>
<dbReference type="InterPro" id="IPR036322">
    <property type="entry name" value="WD40_repeat_dom_sf"/>
</dbReference>
<dbReference type="SMART" id="SM00320">
    <property type="entry name" value="WD40"/>
    <property type="match status" value="8"/>
</dbReference>
<dbReference type="CDD" id="cd00200">
    <property type="entry name" value="WD40"/>
    <property type="match status" value="1"/>
</dbReference>
<dbReference type="SUPFAM" id="SSF50978">
    <property type="entry name" value="WD40 repeat-like"/>
    <property type="match status" value="1"/>
</dbReference>
<feature type="repeat" description="WD" evidence="3">
    <location>
        <begin position="313"/>
        <end position="355"/>
    </location>
</feature>
<dbReference type="PANTHER" id="PTHR19879:SF9">
    <property type="entry name" value="TRANSCRIPTION INITIATION FACTOR TFIID SUBUNIT 5"/>
    <property type="match status" value="1"/>
</dbReference>
<accession>A0A451AHR7</accession>
<dbReference type="InterPro" id="IPR001680">
    <property type="entry name" value="WD40_rpt"/>
</dbReference>
<reference evidence="5" key="1">
    <citation type="submission" date="2019-02" db="EMBL/GenBank/DDBJ databases">
        <authorList>
            <person name="Gruber-Vodicka R. H."/>
            <person name="Seah K. B. B."/>
        </authorList>
    </citation>
    <scope>NUCLEOTIDE SEQUENCE</scope>
    <source>
        <strain evidence="6">BECK_BY19</strain>
        <strain evidence="5">BECK_BY8</strain>
    </source>
</reference>
<dbReference type="EMBL" id="CAADFZ010000066">
    <property type="protein sequence ID" value="VFK65593.1"/>
    <property type="molecule type" value="Genomic_DNA"/>
</dbReference>
<feature type="compositionally biased region" description="Basic and acidic residues" evidence="4">
    <location>
        <begin position="498"/>
        <end position="511"/>
    </location>
</feature>
<feature type="repeat" description="WD" evidence="3">
    <location>
        <begin position="227"/>
        <end position="268"/>
    </location>
</feature>
<dbReference type="InterPro" id="IPR020472">
    <property type="entry name" value="WD40_PAC1"/>
</dbReference>
<dbReference type="AlphaFoldDB" id="A0A451AHR7"/>
<feature type="repeat" description="WD" evidence="3">
    <location>
        <begin position="186"/>
        <end position="218"/>
    </location>
</feature>
<sequence length="711" mass="75650">MTDLSPSPPQLVIDTKGHQALIRNVLFTPDGKELLSISDDKTIRIWDVETGALVRTLRGQMGEGPEGKLHAGALAPTDGKGRRWLAVGGYPSRWGIRLMDLNASPDAPLRLLKGHDNVIHSLAFSPDGKRLLSGSGDGTARLWDVSLAVDTGISTSPSTGILARLNASISALLNTSMQTGGAMKILRGHAAPIYAVGFSPDGERLITGSLDHTLRLWDGAGRLVKVLEGHTDKVQAAAFAPDGRYLLSGSWDKTIRLWDGRTGEFIRVLAAQDSSVSSLAISPDGKKVLTGPASPPTTANVFALPSGERLLQFDEHKNIVLATALSPDGGLAATGGGSDHEVYLWDLATGAVHHKLVGKGNHIWNVGFARDGGSLAWGNKNTRYVFFDKGPLQYRFQLRREEEVAPGDDASGDHEKYTAFSGTLAGDDGKRAVTDGSLTDNRGKRSASRDAPIASNGMDTATGGSLVEFSGKRSASANKLPGDSGKHTAIERTPNTNDGKRNGTEGGHPNDHGNAPAGGAARQGGFDLAWGGEAPSEDSYLRAIQQVGETRIRTANNQIHPTLEILRGDVVRHRITRDSTDGYHHLSLTLTPDGRAVISGGGSGCLASYDVASGEKIQDFIGHTGDVLAVAPSPDGRFLVSGSNDQTVRLWEIASGRLLLTIFPARDGEWVAWTPEGYYTASLNGDRLIGWHINQGEDRLGPVLPRRAVRR</sequence>
<dbReference type="PROSITE" id="PS50082">
    <property type="entry name" value="WD_REPEATS_2"/>
    <property type="match status" value="6"/>
</dbReference>
<dbReference type="PRINTS" id="PR00320">
    <property type="entry name" value="GPROTEINBRPT"/>
</dbReference>
<keyword evidence="1 3" id="KW-0853">WD repeat</keyword>
<dbReference type="Pfam" id="PF00400">
    <property type="entry name" value="WD40"/>
    <property type="match status" value="7"/>
</dbReference>
<dbReference type="PROSITE" id="PS50294">
    <property type="entry name" value="WD_REPEATS_REGION"/>
    <property type="match status" value="5"/>
</dbReference>
<dbReference type="PROSITE" id="PS00678">
    <property type="entry name" value="WD_REPEATS_1"/>
    <property type="match status" value="4"/>
</dbReference>
<gene>
    <name evidence="5" type="ORF">BECKUNK1418G_GA0071005_10664</name>
    <name evidence="6" type="ORF">BECKUNK1418H_GA0071006_10734</name>
</gene>
<dbReference type="EMBL" id="CAADGD010000073">
    <property type="protein sequence ID" value="VFK71584.1"/>
    <property type="molecule type" value="Genomic_DNA"/>
</dbReference>
<evidence type="ECO:0000256" key="4">
    <source>
        <dbReference type="SAM" id="MobiDB-lite"/>
    </source>
</evidence>
<keyword evidence="2" id="KW-0677">Repeat</keyword>
<evidence type="ECO:0000313" key="6">
    <source>
        <dbReference type="EMBL" id="VFK71584.1"/>
    </source>
</evidence>
<dbReference type="Gene3D" id="2.130.10.10">
    <property type="entry name" value="YVTN repeat-like/Quinoprotein amine dehydrogenase"/>
    <property type="match status" value="4"/>
</dbReference>
<dbReference type="SUPFAM" id="SSF50998">
    <property type="entry name" value="Quinoprotein alcohol dehydrogenase-like"/>
    <property type="match status" value="1"/>
</dbReference>
<feature type="repeat" description="WD" evidence="3">
    <location>
        <begin position="112"/>
        <end position="146"/>
    </location>
</feature>